<keyword evidence="4" id="KW-0547">Nucleotide-binding</keyword>
<dbReference type="InterPro" id="IPR036388">
    <property type="entry name" value="WH-like_DNA-bd_sf"/>
</dbReference>
<evidence type="ECO:0000256" key="3">
    <source>
        <dbReference type="ARBA" id="ARBA00022737"/>
    </source>
</evidence>
<dbReference type="InterPro" id="IPR027417">
    <property type="entry name" value="P-loop_NTPase"/>
</dbReference>
<dbReference type="GO" id="GO:0043531">
    <property type="term" value="F:ADP binding"/>
    <property type="evidence" value="ECO:0007669"/>
    <property type="project" value="InterPro"/>
</dbReference>
<feature type="domain" description="Disease resistance R13L4/SHOC-2-like LRR" evidence="13">
    <location>
        <begin position="550"/>
        <end position="865"/>
    </location>
</feature>
<dbReference type="InterPro" id="IPR041118">
    <property type="entry name" value="Rx_N"/>
</dbReference>
<sequence>MGEVVLSAFLQVLFQVIADLVKKELQSKSGLQNERRSLISDVAMIQAVLRGAEKMQLSELQKLWFSDLKDVSYDATDVLDEYTYEIQRHQVIQLAPVRNSSLFSQLSLRRQIFMHDMEKKIKEIAKTIARIKERRLTLQVDVHGHTGQHQESRSPQQSSNFPPTFVYGRHDDQHNIVEMLLQSDLKPNVAVLPILGDACMGKTTVAQLVFNDERVSRNFELKLWVHVSHEFDIAKITASIIESIEGKTFSSNLSTLQMHLAERLKDTRYLLVLDDYWRESWYDWHCKLKLPLLKGAVGSKIKVTTRSAAVARVLGTSTPYRLQHLQDEDCWWLFCYFSQGTEAHTYDFQDISRLREDVIRKCRGVPFVAVCLGLRVHQENDRSKWTAILHEENWDSTGHLIGALRLSYAQLDSHLKPCFAYSSVVPQNFLLEEEWLIQHWMAQSFIQPNPNESETIEDTARSYFRSLVGRSFFQTAHVDRTGERQSYSLSEMMRHLAIHVSGEDCKCSIIDGPYNIPEKVISGGKRLHTLIVVGGSDHFELKIPIDIGQRFIRLRALDLGNFCVTELPESIGELKHLRCLQLRNTKIRRLPESICDLYSLQTLGLTNCYYLEEFPCKIKNLRMMRHIDLVMARNNACRLEGMPKGIGLLIDLQTLSRFVVSSKTHKGNIAELGKLNKLRGELLISNLHLVESVQEAVLANLASKQFLQKLELSWSGNNKNAENILEHLKPPTKVKELTMSGYTGMACPSWLGSAVYTNLVTVCLYDFKRCTDELPPLGLLPALKNLHLKGWESLVCIDCSRFCGRSTTSFEQLEKLHLERMDRLQLWDGDERCAFPKLLELVLENCCRLEQVSHSLPSLAKVTVEGSPNFRGLRSYPALKHLNVNASGEWIWGSWRSLSCPISVSLCKLPTVEFPSGLGRFHTCLQRLEISHCEQLVSIPEDWPPCNLSHLSVRHCPRLHELPRGIRRLKALEDMEIIACGQLACLPEMDGLTSLLRLEISDCGLIRSLPDKGLPSSVRVLSINSCPLLASSCLNEGRSAHHIKMNNILVWIDGRQVPTSAR</sequence>
<dbReference type="InterPro" id="IPR032675">
    <property type="entry name" value="LRR_dom_sf"/>
</dbReference>
<dbReference type="InterPro" id="IPR058922">
    <property type="entry name" value="WHD_DRP"/>
</dbReference>
<keyword evidence="9" id="KW-0732">Signal</keyword>
<dbReference type="SUPFAM" id="SSF52047">
    <property type="entry name" value="RNI-like"/>
    <property type="match status" value="1"/>
</dbReference>
<evidence type="ECO:0000256" key="6">
    <source>
        <dbReference type="ARBA" id="ARBA00022840"/>
    </source>
</evidence>
<keyword evidence="2" id="KW-0433">Leucine-rich repeat</keyword>
<evidence type="ECO:0000259" key="11">
    <source>
        <dbReference type="Pfam" id="PF18052"/>
    </source>
</evidence>
<dbReference type="GO" id="GO:0006952">
    <property type="term" value="P:defense response"/>
    <property type="evidence" value="ECO:0007669"/>
    <property type="project" value="UniProtKB-KW"/>
</dbReference>
<reference evidence="14 15" key="1">
    <citation type="submission" date="2018-04" db="EMBL/GenBank/DDBJ databases">
        <title>WGS assembly of Panicum hallii var. hallii HAL2.</title>
        <authorList>
            <person name="Lovell J."/>
            <person name="Jenkins J."/>
            <person name="Lowry D."/>
            <person name="Mamidi S."/>
            <person name="Sreedasyam A."/>
            <person name="Weng X."/>
            <person name="Barry K."/>
            <person name="Bonette J."/>
            <person name="Campitelli B."/>
            <person name="Daum C."/>
            <person name="Gordon S."/>
            <person name="Gould B."/>
            <person name="Lipzen A."/>
            <person name="MacQueen A."/>
            <person name="Palacio-Mejia J."/>
            <person name="Plott C."/>
            <person name="Shakirov E."/>
            <person name="Shu S."/>
            <person name="Yoshinaga Y."/>
            <person name="Zane M."/>
            <person name="Rokhsar D."/>
            <person name="Grimwood J."/>
            <person name="Schmutz J."/>
            <person name="Juenger T."/>
        </authorList>
    </citation>
    <scope>NUCLEOTIDE SEQUENCE [LARGE SCALE GENOMIC DNA]</scope>
    <source>
        <strain evidence="15">cv. HAL2</strain>
    </source>
</reference>
<accession>A0A2T7C4U5</accession>
<feature type="signal peptide" evidence="9">
    <location>
        <begin position="1"/>
        <end position="18"/>
    </location>
</feature>
<protein>
    <recommendedName>
        <fullName evidence="16">NB-ARC domain-containing protein</fullName>
    </recommendedName>
</protein>
<comment type="similarity">
    <text evidence="1">Belongs to the disease resistance NB-LRR family.</text>
</comment>
<gene>
    <name evidence="14" type="ORF">GQ55_9G190800</name>
</gene>
<feature type="chain" id="PRO_5015500885" description="NB-ARC domain-containing protein" evidence="9">
    <location>
        <begin position="19"/>
        <end position="1062"/>
    </location>
</feature>
<feature type="region of interest" description="Disordered" evidence="8">
    <location>
        <begin position="143"/>
        <end position="163"/>
    </location>
</feature>
<evidence type="ECO:0000313" key="14">
    <source>
        <dbReference type="EMBL" id="PUZ38371.1"/>
    </source>
</evidence>
<evidence type="ECO:0000256" key="2">
    <source>
        <dbReference type="ARBA" id="ARBA00022614"/>
    </source>
</evidence>
<dbReference type="Gene3D" id="3.80.10.10">
    <property type="entry name" value="Ribonuclease Inhibitor"/>
    <property type="match status" value="2"/>
</dbReference>
<keyword evidence="7" id="KW-0175">Coiled coil</keyword>
<feature type="compositionally biased region" description="Basic and acidic residues" evidence="8">
    <location>
        <begin position="143"/>
        <end position="152"/>
    </location>
</feature>
<evidence type="ECO:0000256" key="9">
    <source>
        <dbReference type="SAM" id="SignalP"/>
    </source>
</evidence>
<dbReference type="Gene3D" id="1.10.10.10">
    <property type="entry name" value="Winged helix-like DNA-binding domain superfamily/Winged helix DNA-binding domain"/>
    <property type="match status" value="1"/>
</dbReference>
<feature type="domain" description="Disease resistance protein winged helix" evidence="12">
    <location>
        <begin position="426"/>
        <end position="497"/>
    </location>
</feature>
<evidence type="ECO:0000256" key="1">
    <source>
        <dbReference type="ARBA" id="ARBA00008894"/>
    </source>
</evidence>
<dbReference type="InterPro" id="IPR002182">
    <property type="entry name" value="NB-ARC"/>
</dbReference>
<dbReference type="Pfam" id="PF23598">
    <property type="entry name" value="LRR_14"/>
    <property type="match status" value="1"/>
</dbReference>
<evidence type="ECO:0000256" key="5">
    <source>
        <dbReference type="ARBA" id="ARBA00022821"/>
    </source>
</evidence>
<dbReference type="Gene3D" id="3.40.50.300">
    <property type="entry name" value="P-loop containing nucleotide triphosphate hydrolases"/>
    <property type="match status" value="1"/>
</dbReference>
<dbReference type="GO" id="GO:0051707">
    <property type="term" value="P:response to other organism"/>
    <property type="evidence" value="ECO:0007669"/>
    <property type="project" value="UniProtKB-ARBA"/>
</dbReference>
<keyword evidence="6" id="KW-0067">ATP-binding</keyword>
<evidence type="ECO:0008006" key="16">
    <source>
        <dbReference type="Google" id="ProtNLM"/>
    </source>
</evidence>
<evidence type="ECO:0000313" key="15">
    <source>
        <dbReference type="Proteomes" id="UP000244336"/>
    </source>
</evidence>
<dbReference type="OrthoDB" id="778770at2759"/>
<evidence type="ECO:0000259" key="13">
    <source>
        <dbReference type="Pfam" id="PF23598"/>
    </source>
</evidence>
<dbReference type="InterPro" id="IPR055414">
    <property type="entry name" value="LRR_R13L4/SHOC2-like"/>
</dbReference>
<evidence type="ECO:0000256" key="7">
    <source>
        <dbReference type="ARBA" id="ARBA00023054"/>
    </source>
</evidence>
<keyword evidence="3" id="KW-0677">Repeat</keyword>
<dbReference type="EMBL" id="CM009757">
    <property type="protein sequence ID" value="PUZ38371.1"/>
    <property type="molecule type" value="Genomic_DNA"/>
</dbReference>
<dbReference type="SUPFAM" id="SSF52058">
    <property type="entry name" value="L domain-like"/>
    <property type="match status" value="1"/>
</dbReference>
<dbReference type="Pfam" id="PF18052">
    <property type="entry name" value="Rx_N"/>
    <property type="match status" value="1"/>
</dbReference>
<evidence type="ECO:0000256" key="4">
    <source>
        <dbReference type="ARBA" id="ARBA00022741"/>
    </source>
</evidence>
<keyword evidence="15" id="KW-1185">Reference proteome</keyword>
<dbReference type="Proteomes" id="UP000244336">
    <property type="component" value="Chromosome 9"/>
</dbReference>
<evidence type="ECO:0000259" key="10">
    <source>
        <dbReference type="Pfam" id="PF00931"/>
    </source>
</evidence>
<feature type="domain" description="Disease resistance N-terminal" evidence="11">
    <location>
        <begin position="9"/>
        <end position="98"/>
    </location>
</feature>
<dbReference type="PRINTS" id="PR00364">
    <property type="entry name" value="DISEASERSIST"/>
</dbReference>
<dbReference type="GO" id="GO:0005524">
    <property type="term" value="F:ATP binding"/>
    <property type="evidence" value="ECO:0007669"/>
    <property type="project" value="UniProtKB-KW"/>
</dbReference>
<dbReference type="Pfam" id="PF00931">
    <property type="entry name" value="NB-ARC"/>
    <property type="match status" value="1"/>
</dbReference>
<dbReference type="PANTHER" id="PTHR36766:SF45">
    <property type="entry name" value="NB-ARC DOMAIN-CONTAINING PROTEIN"/>
    <property type="match status" value="1"/>
</dbReference>
<dbReference type="SUPFAM" id="SSF52540">
    <property type="entry name" value="P-loop containing nucleoside triphosphate hydrolases"/>
    <property type="match status" value="1"/>
</dbReference>
<proteinExistence type="inferred from homology"/>
<dbReference type="Gramene" id="PUZ38371">
    <property type="protein sequence ID" value="PUZ38371"/>
    <property type="gene ID" value="GQ55_9G190800"/>
</dbReference>
<dbReference type="Pfam" id="PF23559">
    <property type="entry name" value="WHD_DRP"/>
    <property type="match status" value="1"/>
</dbReference>
<feature type="domain" description="NB-ARC" evidence="10">
    <location>
        <begin position="175"/>
        <end position="337"/>
    </location>
</feature>
<evidence type="ECO:0000256" key="8">
    <source>
        <dbReference type="SAM" id="MobiDB-lite"/>
    </source>
</evidence>
<dbReference type="Gene3D" id="1.20.5.4130">
    <property type="match status" value="1"/>
</dbReference>
<feature type="compositionally biased region" description="Polar residues" evidence="8">
    <location>
        <begin position="153"/>
        <end position="162"/>
    </location>
</feature>
<dbReference type="PANTHER" id="PTHR36766">
    <property type="entry name" value="PLANT BROAD-SPECTRUM MILDEW RESISTANCE PROTEIN RPW8"/>
    <property type="match status" value="1"/>
</dbReference>
<organism evidence="14 15">
    <name type="scientific">Panicum hallii var. hallii</name>
    <dbReference type="NCBI Taxonomy" id="1504633"/>
    <lineage>
        <taxon>Eukaryota</taxon>
        <taxon>Viridiplantae</taxon>
        <taxon>Streptophyta</taxon>
        <taxon>Embryophyta</taxon>
        <taxon>Tracheophyta</taxon>
        <taxon>Spermatophyta</taxon>
        <taxon>Magnoliopsida</taxon>
        <taxon>Liliopsida</taxon>
        <taxon>Poales</taxon>
        <taxon>Poaceae</taxon>
        <taxon>PACMAD clade</taxon>
        <taxon>Panicoideae</taxon>
        <taxon>Panicodae</taxon>
        <taxon>Paniceae</taxon>
        <taxon>Panicinae</taxon>
        <taxon>Panicum</taxon>
        <taxon>Panicum sect. Panicum</taxon>
    </lineage>
</organism>
<keyword evidence="5" id="KW-0611">Plant defense</keyword>
<dbReference type="AlphaFoldDB" id="A0A2T7C4U5"/>
<evidence type="ECO:0000259" key="12">
    <source>
        <dbReference type="Pfam" id="PF23559"/>
    </source>
</evidence>
<name>A0A2T7C4U5_9POAL</name>